<keyword evidence="1" id="KW-0472">Membrane</keyword>
<name>A0A6P2N223_9BURK</name>
<dbReference type="Pfam" id="PF03466">
    <property type="entry name" value="LysR_substrate"/>
    <property type="match status" value="1"/>
</dbReference>
<dbReference type="Gene3D" id="3.40.190.10">
    <property type="entry name" value="Periplasmic binding protein-like II"/>
    <property type="match status" value="2"/>
</dbReference>
<evidence type="ECO:0000259" key="2">
    <source>
        <dbReference type="Pfam" id="PF03466"/>
    </source>
</evidence>
<feature type="transmembrane region" description="Helical" evidence="1">
    <location>
        <begin position="70"/>
        <end position="91"/>
    </location>
</feature>
<dbReference type="InterPro" id="IPR005119">
    <property type="entry name" value="LysR_subst-bd"/>
</dbReference>
<proteinExistence type="predicted"/>
<dbReference type="SUPFAM" id="SSF53850">
    <property type="entry name" value="Periplasmic binding protein-like II"/>
    <property type="match status" value="1"/>
</dbReference>
<keyword evidence="1" id="KW-0812">Transmembrane</keyword>
<keyword evidence="1" id="KW-1133">Transmembrane helix</keyword>
<evidence type="ECO:0000256" key="1">
    <source>
        <dbReference type="SAM" id="Phobius"/>
    </source>
</evidence>
<dbReference type="Proteomes" id="UP000494125">
    <property type="component" value="Unassembled WGS sequence"/>
</dbReference>
<dbReference type="GeneID" id="93029348"/>
<gene>
    <name evidence="3" type="ORF">BDI24065_04278</name>
</gene>
<organism evidence="3 4">
    <name type="scientific">Burkholderia diffusa</name>
    <dbReference type="NCBI Taxonomy" id="488732"/>
    <lineage>
        <taxon>Bacteria</taxon>
        <taxon>Pseudomonadati</taxon>
        <taxon>Pseudomonadota</taxon>
        <taxon>Betaproteobacteria</taxon>
        <taxon>Burkholderiales</taxon>
        <taxon>Burkholderiaceae</taxon>
        <taxon>Burkholderia</taxon>
        <taxon>Burkholderia cepacia complex</taxon>
    </lineage>
</organism>
<feature type="domain" description="LysR substrate-binding" evidence="2">
    <location>
        <begin position="27"/>
        <end position="120"/>
    </location>
</feature>
<evidence type="ECO:0000313" key="3">
    <source>
        <dbReference type="EMBL" id="VWB88998.1"/>
    </source>
</evidence>
<evidence type="ECO:0000313" key="4">
    <source>
        <dbReference type="Proteomes" id="UP000494125"/>
    </source>
</evidence>
<accession>A0A6P2N223</accession>
<dbReference type="AlphaFoldDB" id="A0A6P2N223"/>
<dbReference type="EMBL" id="CABVPN010000021">
    <property type="protein sequence ID" value="VWB88998.1"/>
    <property type="molecule type" value="Genomic_DNA"/>
</dbReference>
<keyword evidence="4" id="KW-1185">Reference proteome</keyword>
<dbReference type="RefSeq" id="WP_244108014.1">
    <property type="nucleotide sequence ID" value="NZ_CABVPN010000021.1"/>
</dbReference>
<protein>
    <submittedName>
        <fullName evidence="3">LysR family transcriptional regulator</fullName>
    </submittedName>
</protein>
<sequence>MAVFDTKLARRTARNRAGKGARPAAAREAALADEPFIFYAADGDDEGQLAILRRVLGRAPRIVHKVSSTLFVLALALAGAGLGVALVPAPLSRIAAPNIAYRKLAGNVPGAELVVLCRIGGEWGAVQQYLAMLGGRAA</sequence>
<reference evidence="3 4" key="1">
    <citation type="submission" date="2019-09" db="EMBL/GenBank/DDBJ databases">
        <authorList>
            <person name="Depoorter E."/>
        </authorList>
    </citation>
    <scope>NUCLEOTIDE SEQUENCE [LARGE SCALE GENOMIC DNA]</scope>
    <source>
        <strain evidence="3">LMG 24065</strain>
    </source>
</reference>